<dbReference type="InterPro" id="IPR007375">
    <property type="entry name" value="SoxG"/>
</dbReference>
<name>A0ABY8LBE6_9RHOB</name>
<protein>
    <submittedName>
        <fullName evidence="1">Sarcosine oxidase subunit gamma family protein</fullName>
    </submittedName>
</protein>
<dbReference type="Pfam" id="PF04268">
    <property type="entry name" value="SoxG"/>
    <property type="match status" value="1"/>
</dbReference>
<dbReference type="Gene3D" id="3.30.1360.120">
    <property type="entry name" value="Probable tRNA modification gtpase trme, domain 1"/>
    <property type="match status" value="1"/>
</dbReference>
<dbReference type="Proteomes" id="UP001243420">
    <property type="component" value="Chromosome"/>
</dbReference>
<dbReference type="RefSeq" id="WP_279965404.1">
    <property type="nucleotide sequence ID" value="NZ_CP122537.1"/>
</dbReference>
<dbReference type="SUPFAM" id="SSF103025">
    <property type="entry name" value="Folate-binding domain"/>
    <property type="match status" value="1"/>
</dbReference>
<dbReference type="EMBL" id="CP122537">
    <property type="protein sequence ID" value="WGH78653.1"/>
    <property type="molecule type" value="Genomic_DNA"/>
</dbReference>
<gene>
    <name evidence="1" type="ORF">P8627_16825</name>
</gene>
<proteinExistence type="predicted"/>
<organism evidence="1 2">
    <name type="scientific">Jannaschia ovalis</name>
    <dbReference type="NCBI Taxonomy" id="3038773"/>
    <lineage>
        <taxon>Bacteria</taxon>
        <taxon>Pseudomonadati</taxon>
        <taxon>Pseudomonadota</taxon>
        <taxon>Alphaproteobacteria</taxon>
        <taxon>Rhodobacterales</taxon>
        <taxon>Roseobacteraceae</taxon>
        <taxon>Jannaschia</taxon>
    </lineage>
</organism>
<evidence type="ECO:0000313" key="1">
    <source>
        <dbReference type="EMBL" id="WGH78653.1"/>
    </source>
</evidence>
<dbReference type="Gene3D" id="3.30.70.1520">
    <property type="entry name" value="Heterotetrameric sarcosine oxidase"/>
    <property type="match status" value="1"/>
</dbReference>
<dbReference type="InterPro" id="IPR027266">
    <property type="entry name" value="TrmE/GcvT-like"/>
</dbReference>
<sequence>MPDVTITALPPVGMVALRGDPELLGRAVAEIAGPGTPAARMRTEAQGRGLLWMSPDDLLLTCDYAEAPALAERLAAALAGDFATVAVVSDARAVFALEGAVEDLLARLMPVDFARLAPAEVRRSRMAQIPAAIWREGEGWRLVCFRSVAGYAEGLLHNAAPVGA</sequence>
<keyword evidence="2" id="KW-1185">Reference proteome</keyword>
<reference evidence="1 2" key="1">
    <citation type="submission" date="2023-04" db="EMBL/GenBank/DDBJ databases">
        <title>Jannaschia ovalis sp. nov., a marine bacterium isolated from sea tidal flat.</title>
        <authorList>
            <person name="Kwon D.Y."/>
            <person name="Kim J.-J."/>
        </authorList>
    </citation>
    <scope>NUCLEOTIDE SEQUENCE [LARGE SCALE GENOMIC DNA]</scope>
    <source>
        <strain evidence="1 2">GRR-S6-38</strain>
    </source>
</reference>
<evidence type="ECO:0000313" key="2">
    <source>
        <dbReference type="Proteomes" id="UP001243420"/>
    </source>
</evidence>
<accession>A0ABY8LBE6</accession>